<dbReference type="GO" id="GO:0008883">
    <property type="term" value="F:glutamyl-tRNA reductase activity"/>
    <property type="evidence" value="ECO:0007669"/>
    <property type="project" value="UniProtKB-UniRule"/>
</dbReference>
<feature type="domain" description="Tetrapyrrole biosynthesis glutamyl-tRNA reductase dimerisation" evidence="14">
    <location>
        <begin position="313"/>
        <end position="400"/>
    </location>
</feature>
<dbReference type="Pfam" id="PF01488">
    <property type="entry name" value="Shikimate_DH"/>
    <property type="match status" value="1"/>
</dbReference>
<dbReference type="GO" id="GO:0050661">
    <property type="term" value="F:NADP binding"/>
    <property type="evidence" value="ECO:0007669"/>
    <property type="project" value="InterPro"/>
</dbReference>
<comment type="catalytic activity">
    <reaction evidence="7 8 13">
        <text>(S)-4-amino-5-oxopentanoate + tRNA(Glu) + NADP(+) = L-glutamyl-tRNA(Glu) + NADPH + H(+)</text>
        <dbReference type="Rhea" id="RHEA:12344"/>
        <dbReference type="Rhea" id="RHEA-COMP:9663"/>
        <dbReference type="Rhea" id="RHEA-COMP:9680"/>
        <dbReference type="ChEBI" id="CHEBI:15378"/>
        <dbReference type="ChEBI" id="CHEBI:57501"/>
        <dbReference type="ChEBI" id="CHEBI:57783"/>
        <dbReference type="ChEBI" id="CHEBI:58349"/>
        <dbReference type="ChEBI" id="CHEBI:78442"/>
        <dbReference type="ChEBI" id="CHEBI:78520"/>
        <dbReference type="EC" id="1.2.1.70"/>
    </reaction>
</comment>
<evidence type="ECO:0000256" key="8">
    <source>
        <dbReference type="HAMAP-Rule" id="MF_00087"/>
    </source>
</evidence>
<evidence type="ECO:0000313" key="17">
    <source>
        <dbReference type="EMBL" id="TKK64932.1"/>
    </source>
</evidence>
<keyword evidence="6 8" id="KW-0627">Porphyrin biosynthesis</keyword>
<dbReference type="SUPFAM" id="SSF51735">
    <property type="entry name" value="NAD(P)-binding Rossmann-fold domains"/>
    <property type="match status" value="1"/>
</dbReference>
<feature type="domain" description="Quinate/shikimate 5-dehydrogenase/glutamyl-tRNA reductase" evidence="15">
    <location>
        <begin position="172"/>
        <end position="298"/>
    </location>
</feature>
<dbReference type="InterPro" id="IPR036291">
    <property type="entry name" value="NAD(P)-bd_dom_sf"/>
</dbReference>
<comment type="pathway">
    <text evidence="1 8 13">Porphyrin-containing compound metabolism; protoporphyrin-IX biosynthesis; 5-aminolevulinate from L-glutamyl-tRNA(Glu): step 1/2.</text>
</comment>
<feature type="binding site" evidence="8 10">
    <location>
        <begin position="51"/>
        <end position="54"/>
    </location>
    <ligand>
        <name>substrate</name>
    </ligand>
</feature>
<dbReference type="EC" id="1.2.1.70" evidence="3 8"/>
<evidence type="ECO:0000256" key="1">
    <source>
        <dbReference type="ARBA" id="ARBA00005059"/>
    </source>
</evidence>
<proteinExistence type="inferred from homology"/>
<dbReference type="InterPro" id="IPR018214">
    <property type="entry name" value="GluRdtase_CS"/>
</dbReference>
<evidence type="ECO:0000256" key="10">
    <source>
        <dbReference type="PIRSR" id="PIRSR000445-2"/>
    </source>
</evidence>
<evidence type="ECO:0000256" key="7">
    <source>
        <dbReference type="ARBA" id="ARBA00047464"/>
    </source>
</evidence>
<name>A0A4U3KRP7_9BACT</name>
<evidence type="ECO:0000313" key="18">
    <source>
        <dbReference type="Proteomes" id="UP000305848"/>
    </source>
</evidence>
<comment type="subunit">
    <text evidence="8">Homodimer.</text>
</comment>
<feature type="binding site" evidence="8 10">
    <location>
        <begin position="112"/>
        <end position="114"/>
    </location>
    <ligand>
        <name>substrate</name>
    </ligand>
</feature>
<evidence type="ECO:0000259" key="14">
    <source>
        <dbReference type="Pfam" id="PF00745"/>
    </source>
</evidence>
<evidence type="ECO:0000256" key="13">
    <source>
        <dbReference type="RuleBase" id="RU000584"/>
    </source>
</evidence>
<reference evidence="17 18" key="1">
    <citation type="submission" date="2019-05" db="EMBL/GenBank/DDBJ databases">
        <title>Panacibacter sp. strain 17mud1-8 Genome sequencing and assembly.</title>
        <authorList>
            <person name="Chhetri G."/>
        </authorList>
    </citation>
    <scope>NUCLEOTIDE SEQUENCE [LARGE SCALE GENOMIC DNA]</scope>
    <source>
        <strain evidence="17 18">17mud1-8</strain>
    </source>
</reference>
<evidence type="ECO:0000259" key="16">
    <source>
        <dbReference type="Pfam" id="PF05201"/>
    </source>
</evidence>
<dbReference type="OrthoDB" id="110209at2"/>
<keyword evidence="5 8" id="KW-0560">Oxidoreductase</keyword>
<dbReference type="Pfam" id="PF00745">
    <property type="entry name" value="GlutR_dimer"/>
    <property type="match status" value="1"/>
</dbReference>
<dbReference type="PANTHER" id="PTHR43013">
    <property type="entry name" value="GLUTAMYL-TRNA REDUCTASE"/>
    <property type="match status" value="1"/>
</dbReference>
<dbReference type="HAMAP" id="MF_00087">
    <property type="entry name" value="Glu_tRNA_reductase"/>
    <property type="match status" value="1"/>
</dbReference>
<dbReference type="UniPathway" id="UPA00251">
    <property type="reaction ID" value="UER00316"/>
</dbReference>
<evidence type="ECO:0000256" key="6">
    <source>
        <dbReference type="ARBA" id="ARBA00023244"/>
    </source>
</evidence>
<feature type="binding site" evidence="8 10">
    <location>
        <position position="118"/>
    </location>
    <ligand>
        <name>substrate</name>
    </ligand>
</feature>
<comment type="domain">
    <text evidence="8">Possesses an unusual extended V-shaped dimeric structure with each monomer consisting of three distinct domains arranged along a curved 'spinal' alpha-helix. The N-terminal catalytic domain specifically recognizes the glutamate moiety of the substrate. The second domain is the NADPH-binding domain, and the third C-terminal domain is responsible for dimerization.</text>
</comment>
<feature type="domain" description="Glutamyl-tRNA reductase N-terminal" evidence="16">
    <location>
        <begin position="10"/>
        <end position="154"/>
    </location>
</feature>
<evidence type="ECO:0000256" key="12">
    <source>
        <dbReference type="PIRSR" id="PIRSR000445-4"/>
    </source>
</evidence>
<dbReference type="InterPro" id="IPR015895">
    <property type="entry name" value="4pyrrol_synth_GluRdtase_N"/>
</dbReference>
<comment type="caution">
    <text evidence="17">The sequence shown here is derived from an EMBL/GenBank/DDBJ whole genome shotgun (WGS) entry which is preliminary data.</text>
</comment>
<dbReference type="GO" id="GO:0019353">
    <property type="term" value="P:protoporphyrinogen IX biosynthetic process from glutamate"/>
    <property type="evidence" value="ECO:0007669"/>
    <property type="project" value="TreeGrafter"/>
</dbReference>
<evidence type="ECO:0000256" key="11">
    <source>
        <dbReference type="PIRSR" id="PIRSR000445-3"/>
    </source>
</evidence>
<evidence type="ECO:0000259" key="15">
    <source>
        <dbReference type="Pfam" id="PF01488"/>
    </source>
</evidence>
<keyword evidence="18" id="KW-1185">Reference proteome</keyword>
<evidence type="ECO:0000256" key="3">
    <source>
        <dbReference type="ARBA" id="ARBA00012970"/>
    </source>
</evidence>
<comment type="miscellaneous">
    <text evidence="8">During catalysis, the active site Cys acts as a nucleophile attacking the alpha-carbonyl group of tRNA-bound glutamate with the formation of a thioester intermediate between enzyme and glutamate, and the concomitant release of tRNA(Glu). The thioester intermediate is finally reduced by direct hydride transfer from NADPH, to form the product GSA.</text>
</comment>
<dbReference type="PIRSF" id="PIRSF000445">
    <property type="entry name" value="4pyrrol_synth_GluRdtase"/>
    <property type="match status" value="1"/>
</dbReference>
<dbReference type="Gene3D" id="3.40.50.720">
    <property type="entry name" value="NAD(P)-binding Rossmann-like Domain"/>
    <property type="match status" value="1"/>
</dbReference>
<dbReference type="InterPro" id="IPR015896">
    <property type="entry name" value="4pyrrol_synth_GluRdtase_dimer"/>
</dbReference>
<keyword evidence="4 8" id="KW-0521">NADP</keyword>
<dbReference type="PROSITE" id="PS00747">
    <property type="entry name" value="GLUTR"/>
    <property type="match status" value="1"/>
</dbReference>
<feature type="binding site" evidence="8 11">
    <location>
        <begin position="187"/>
        <end position="192"/>
    </location>
    <ligand>
        <name>NADP(+)</name>
        <dbReference type="ChEBI" id="CHEBI:58349"/>
    </ligand>
</feature>
<dbReference type="AlphaFoldDB" id="A0A4U3KRP7"/>
<dbReference type="RefSeq" id="WP_137263861.1">
    <property type="nucleotide sequence ID" value="NZ_SZQL01000026.1"/>
</dbReference>
<feature type="site" description="Important for activity" evidence="8 12">
    <location>
        <position position="97"/>
    </location>
</feature>
<comment type="function">
    <text evidence="8">Catalyzes the NADPH-dependent reduction of glutamyl-tRNA(Glu) to glutamate 1-semialdehyde (GSA).</text>
</comment>
<gene>
    <name evidence="8 17" type="primary">hemA</name>
    <name evidence="17" type="ORF">FC093_21395</name>
</gene>
<dbReference type="InterPro" id="IPR006151">
    <property type="entry name" value="Shikm_DH/Glu-tRNA_Rdtase"/>
</dbReference>
<comment type="similarity">
    <text evidence="2 8 13">Belongs to the glutamyl-tRNA reductase family.</text>
</comment>
<feature type="binding site" evidence="8 10">
    <location>
        <position position="107"/>
    </location>
    <ligand>
        <name>substrate</name>
    </ligand>
</feature>
<dbReference type="Pfam" id="PF05201">
    <property type="entry name" value="GlutR_N"/>
    <property type="match status" value="1"/>
</dbReference>
<organism evidence="17 18">
    <name type="scientific">Ilyomonas limi</name>
    <dbReference type="NCBI Taxonomy" id="2575867"/>
    <lineage>
        <taxon>Bacteria</taxon>
        <taxon>Pseudomonadati</taxon>
        <taxon>Bacteroidota</taxon>
        <taxon>Chitinophagia</taxon>
        <taxon>Chitinophagales</taxon>
        <taxon>Chitinophagaceae</taxon>
        <taxon>Ilyomonas</taxon>
    </lineage>
</organism>
<evidence type="ECO:0000256" key="5">
    <source>
        <dbReference type="ARBA" id="ARBA00023002"/>
    </source>
</evidence>
<protein>
    <recommendedName>
        <fullName evidence="3 8">Glutamyl-tRNA reductase</fullName>
        <shortName evidence="8">GluTR</shortName>
        <ecNumber evidence="3 8">1.2.1.70</ecNumber>
    </recommendedName>
</protein>
<sequence>MDIYQFFCAGINYKKTDASVRGCFAINPIQYASLLQKAAQSGLKELFVLSTCNRTEIYGLAHTACELTTLLCSETSGTIETFNELAYVKQGPAAIEHLYNVAAGLDSQILGDYEIVGQLKQAVKFAKENGFIGTLLERMINGALQASKAIKSCTQLSSGTVSVSFAAIQFLKAHVPNIQNKKILLLGTGKIGASTCKNIVDYIGNCDITLLNRTEGKAESLAKSLCVNVASYDNLYEEIAESDVVIVATNACEPIILKEHLLNSSNKVLIDLSIPNNIDTAVKELPYIQLVNVDQLSRLNDQTLQKRLAEVPKAKSIIAHHLQEFKEWYYNRKYVPVLLAVKEKLIAMHDCSLYASVHTDSRKTIRPIDNGAIQKVINTMAVKMRCTHQPGCNYIQAINDYIGCTTN</sequence>
<dbReference type="InterPro" id="IPR000343">
    <property type="entry name" value="4pyrrol_synth_GluRdtase"/>
</dbReference>
<evidence type="ECO:0000256" key="2">
    <source>
        <dbReference type="ARBA" id="ARBA00005916"/>
    </source>
</evidence>
<accession>A0A4U3KRP7</accession>
<dbReference type="PANTHER" id="PTHR43013:SF1">
    <property type="entry name" value="GLUTAMYL-TRNA REDUCTASE"/>
    <property type="match status" value="1"/>
</dbReference>
<evidence type="ECO:0000256" key="9">
    <source>
        <dbReference type="PIRSR" id="PIRSR000445-1"/>
    </source>
</evidence>
<dbReference type="NCBIfam" id="TIGR01035">
    <property type="entry name" value="hemA"/>
    <property type="match status" value="1"/>
</dbReference>
<dbReference type="EMBL" id="SZQL01000026">
    <property type="protein sequence ID" value="TKK64932.1"/>
    <property type="molecule type" value="Genomic_DNA"/>
</dbReference>
<feature type="active site" description="Nucleophile" evidence="8 9">
    <location>
        <position position="52"/>
    </location>
</feature>
<dbReference type="Gene3D" id="3.30.460.30">
    <property type="entry name" value="Glutamyl-tRNA reductase, N-terminal domain"/>
    <property type="match status" value="1"/>
</dbReference>
<dbReference type="Proteomes" id="UP000305848">
    <property type="component" value="Unassembled WGS sequence"/>
</dbReference>
<dbReference type="SUPFAM" id="SSF69742">
    <property type="entry name" value="Glutamyl tRNA-reductase catalytic, N-terminal domain"/>
    <property type="match status" value="1"/>
</dbReference>
<evidence type="ECO:0000256" key="4">
    <source>
        <dbReference type="ARBA" id="ARBA00022857"/>
    </source>
</evidence>
<dbReference type="InterPro" id="IPR036343">
    <property type="entry name" value="GluRdtase_N_sf"/>
</dbReference>